<dbReference type="InParanoid" id="A0A2J7RK73"/>
<feature type="region of interest" description="Disordered" evidence="8">
    <location>
        <begin position="215"/>
        <end position="235"/>
    </location>
</feature>
<evidence type="ECO:0000256" key="2">
    <source>
        <dbReference type="ARBA" id="ARBA00022723"/>
    </source>
</evidence>
<comment type="caution">
    <text evidence="10">The sequence shown here is derived from an EMBL/GenBank/DDBJ whole genome shotgun (WGS) entry which is preliminary data.</text>
</comment>
<proteinExistence type="predicted"/>
<dbReference type="EMBL" id="NEVH01002981">
    <property type="protein sequence ID" value="PNF41232.1"/>
    <property type="molecule type" value="Genomic_DNA"/>
</dbReference>
<dbReference type="Gene3D" id="3.30.40.10">
    <property type="entry name" value="Zinc/RING finger domain, C3HC4 (zinc finger)"/>
    <property type="match status" value="1"/>
</dbReference>
<dbReference type="Proteomes" id="UP000235965">
    <property type="component" value="Unassembled WGS sequence"/>
</dbReference>
<keyword evidence="3" id="KW-0677">Repeat</keyword>
<dbReference type="InterPro" id="IPR001611">
    <property type="entry name" value="Leu-rich_rpt"/>
</dbReference>
<gene>
    <name evidence="10" type="ORF">B7P43_G01503</name>
</gene>
<keyword evidence="1" id="KW-0433">Leucine-rich repeat</keyword>
<dbReference type="PROSITE" id="PS50089">
    <property type="entry name" value="ZF_RING_2"/>
    <property type="match status" value="1"/>
</dbReference>
<evidence type="ECO:0000256" key="3">
    <source>
        <dbReference type="ARBA" id="ARBA00022737"/>
    </source>
</evidence>
<feature type="domain" description="RING-type" evidence="9">
    <location>
        <begin position="673"/>
        <end position="708"/>
    </location>
</feature>
<dbReference type="AlphaFoldDB" id="A0A2J7RK73"/>
<evidence type="ECO:0000256" key="4">
    <source>
        <dbReference type="ARBA" id="ARBA00022771"/>
    </source>
</evidence>
<keyword evidence="4 6" id="KW-0863">Zinc-finger</keyword>
<dbReference type="GO" id="GO:0005737">
    <property type="term" value="C:cytoplasm"/>
    <property type="evidence" value="ECO:0007669"/>
    <property type="project" value="TreeGrafter"/>
</dbReference>
<dbReference type="Pfam" id="PF13920">
    <property type="entry name" value="zf-C3HC4_3"/>
    <property type="match status" value="1"/>
</dbReference>
<keyword evidence="2" id="KW-0479">Metal-binding</keyword>
<protein>
    <submittedName>
        <fullName evidence="10">E3 ubiquitin-protein ligase LRSAM1</fullName>
    </submittedName>
</protein>
<evidence type="ECO:0000256" key="8">
    <source>
        <dbReference type="SAM" id="MobiDB-lite"/>
    </source>
</evidence>
<evidence type="ECO:0000313" key="11">
    <source>
        <dbReference type="Proteomes" id="UP000235965"/>
    </source>
</evidence>
<dbReference type="Pfam" id="PF23598">
    <property type="entry name" value="LRR_14"/>
    <property type="match status" value="1"/>
</dbReference>
<dbReference type="InterPro" id="IPR050216">
    <property type="entry name" value="LRR_domain-containing"/>
</dbReference>
<accession>A0A2J7RK73</accession>
<dbReference type="InterPro" id="IPR055414">
    <property type="entry name" value="LRR_R13L4/SHOC2-like"/>
</dbReference>
<dbReference type="InterPro" id="IPR003591">
    <property type="entry name" value="Leu-rich_rpt_typical-subtyp"/>
</dbReference>
<organism evidence="10 11">
    <name type="scientific">Cryptotermes secundus</name>
    <dbReference type="NCBI Taxonomy" id="105785"/>
    <lineage>
        <taxon>Eukaryota</taxon>
        <taxon>Metazoa</taxon>
        <taxon>Ecdysozoa</taxon>
        <taxon>Arthropoda</taxon>
        <taxon>Hexapoda</taxon>
        <taxon>Insecta</taxon>
        <taxon>Pterygota</taxon>
        <taxon>Neoptera</taxon>
        <taxon>Polyneoptera</taxon>
        <taxon>Dictyoptera</taxon>
        <taxon>Blattodea</taxon>
        <taxon>Blattoidea</taxon>
        <taxon>Termitoidae</taxon>
        <taxon>Kalotermitidae</taxon>
        <taxon>Cryptotermitinae</taxon>
        <taxon>Cryptotermes</taxon>
    </lineage>
</organism>
<dbReference type="PROSITE" id="PS51450">
    <property type="entry name" value="LRR"/>
    <property type="match status" value="1"/>
</dbReference>
<dbReference type="InterPro" id="IPR013083">
    <property type="entry name" value="Znf_RING/FYVE/PHD"/>
</dbReference>
<keyword evidence="11" id="KW-1185">Reference proteome</keyword>
<dbReference type="PANTHER" id="PTHR48051:SF47">
    <property type="entry name" value="LEUCINE RICH REPEAT AND STERILE ALPHA MOTIF CONTAINING 1"/>
    <property type="match status" value="1"/>
</dbReference>
<dbReference type="InterPro" id="IPR001841">
    <property type="entry name" value="Znf_RING"/>
</dbReference>
<evidence type="ECO:0000256" key="1">
    <source>
        <dbReference type="ARBA" id="ARBA00022614"/>
    </source>
</evidence>
<dbReference type="PANTHER" id="PTHR48051">
    <property type="match status" value="1"/>
</dbReference>
<evidence type="ECO:0000259" key="9">
    <source>
        <dbReference type="PROSITE" id="PS50089"/>
    </source>
</evidence>
<feature type="coiled-coil region" evidence="7">
    <location>
        <begin position="477"/>
        <end position="529"/>
    </location>
</feature>
<dbReference type="InterPro" id="IPR032675">
    <property type="entry name" value="LRR_dom_sf"/>
</dbReference>
<feature type="region of interest" description="Disordered" evidence="8">
    <location>
        <begin position="639"/>
        <end position="658"/>
    </location>
</feature>
<dbReference type="EMBL" id="NEVH01002981">
    <property type="protein sequence ID" value="PNF41231.1"/>
    <property type="molecule type" value="Genomic_DNA"/>
</dbReference>
<dbReference type="STRING" id="105785.A0A2J7RK73"/>
<reference evidence="10 11" key="1">
    <citation type="submission" date="2017-12" db="EMBL/GenBank/DDBJ databases">
        <title>Hemimetabolous genomes reveal molecular basis of termite eusociality.</title>
        <authorList>
            <person name="Harrison M.C."/>
            <person name="Jongepier E."/>
            <person name="Robertson H.M."/>
            <person name="Arning N."/>
            <person name="Bitard-Feildel T."/>
            <person name="Chao H."/>
            <person name="Childers C.P."/>
            <person name="Dinh H."/>
            <person name="Doddapaneni H."/>
            <person name="Dugan S."/>
            <person name="Gowin J."/>
            <person name="Greiner C."/>
            <person name="Han Y."/>
            <person name="Hu H."/>
            <person name="Hughes D.S.T."/>
            <person name="Huylmans A.-K."/>
            <person name="Kemena C."/>
            <person name="Kremer L.P.M."/>
            <person name="Lee S.L."/>
            <person name="Lopez-Ezquerra A."/>
            <person name="Mallet L."/>
            <person name="Monroy-Kuhn J.M."/>
            <person name="Moser A."/>
            <person name="Murali S.C."/>
            <person name="Muzny D.M."/>
            <person name="Otani S."/>
            <person name="Piulachs M.-D."/>
            <person name="Poelchau M."/>
            <person name="Qu J."/>
            <person name="Schaub F."/>
            <person name="Wada-Katsumata A."/>
            <person name="Worley K.C."/>
            <person name="Xie Q."/>
            <person name="Ylla G."/>
            <person name="Poulsen M."/>
            <person name="Gibbs R.A."/>
            <person name="Schal C."/>
            <person name="Richards S."/>
            <person name="Belles X."/>
            <person name="Korb J."/>
            <person name="Bornberg-Bauer E."/>
        </authorList>
    </citation>
    <scope>NUCLEOTIDE SEQUENCE [LARGE SCALE GENOMIC DNA]</scope>
    <source>
        <tissue evidence="10">Whole body</tissue>
    </source>
</reference>
<evidence type="ECO:0000256" key="7">
    <source>
        <dbReference type="SAM" id="Coils"/>
    </source>
</evidence>
<dbReference type="FunFam" id="1.10.1170.10:FF:000002">
    <property type="entry name" value="Baculoviral IAP repeat containing 7"/>
    <property type="match status" value="1"/>
</dbReference>
<evidence type="ECO:0000256" key="5">
    <source>
        <dbReference type="ARBA" id="ARBA00022833"/>
    </source>
</evidence>
<dbReference type="SUPFAM" id="SSF57850">
    <property type="entry name" value="RING/U-box"/>
    <property type="match status" value="1"/>
</dbReference>
<dbReference type="SUPFAM" id="SSF52058">
    <property type="entry name" value="L domain-like"/>
    <property type="match status" value="1"/>
</dbReference>
<dbReference type="GO" id="GO:0008270">
    <property type="term" value="F:zinc ion binding"/>
    <property type="evidence" value="ECO:0007669"/>
    <property type="project" value="UniProtKB-KW"/>
</dbReference>
<dbReference type="SMART" id="SM00369">
    <property type="entry name" value="LRR_TYP"/>
    <property type="match status" value="4"/>
</dbReference>
<keyword evidence="5" id="KW-0862">Zinc</keyword>
<sequence>MPLNLFGKKSIKGVDKSRLEHKLYLARENPEPVFDLSDCSLKTVPSGIYSLCKVFRKEALYLQENQLTSLAGGGTLQDLSMLQILDLHSNSFVYLPDEIRLLWNLRVLNISSNQLKLLPDSVGQLEKLHILNTSSNHLKALPDSIGNLKCLQHLDLRDNKQLKVLPASLARLTGLKDLALDSRRFEYPPEEIAMRGTVGIMQFLSEELGMECVSHSDAADKGPETSRSANVTDWEEKDRDFQAKIQQLERLKEQKQQELLALERNLEEHQRKEVELQAAKKSNSVQLLEDLMEQQNKLESEIRQIQEKREAGRMKLIEQLQEVEKTAHSVISHLLASSASWDTQLQRLLELEQEEEQCLLNVAQGRYQSYQRKDVINAMEAILEEECLREKKLREYGEGRAEVTRTLLSQQLESDQQLENILSAQGQVRVELVGRLQQDEELQCAAVGALLERSDARSWSLVHQVSLVESQLAALTAVEMERRKLQISEQVEELSEKRVALSVLLMDLLSQQAERKQQLLNMLTEMEERRWIDEEGQSKDGDFWLRQYQRLMDSRPGYLVEADQTLDPLLANHLVVAGVIHCLPFLARWVQSPQALHDVTDTMLKESGVIQSETRSAILKAVRMYLEERATMANSVLERAPTPGTDLMPEPSAPPAEEMGEVRSMSGIPNVECVVCMDEKCEIILVPCGHMCCCIKCAEKVVDCPMCRNVIERRIRAILP</sequence>
<evidence type="ECO:0000313" key="10">
    <source>
        <dbReference type="EMBL" id="PNF41232.1"/>
    </source>
</evidence>
<dbReference type="CDD" id="cd16515">
    <property type="entry name" value="RING-HC_LRSAM1"/>
    <property type="match status" value="1"/>
</dbReference>
<dbReference type="Gene3D" id="3.80.10.10">
    <property type="entry name" value="Ribonuclease Inhibitor"/>
    <property type="match status" value="1"/>
</dbReference>
<keyword evidence="7" id="KW-0175">Coiled coil</keyword>
<dbReference type="OrthoDB" id="1711136at2759"/>
<evidence type="ECO:0000256" key="6">
    <source>
        <dbReference type="PROSITE-ProRule" id="PRU00175"/>
    </source>
</evidence>
<name>A0A2J7RK73_9NEOP</name>